<proteinExistence type="predicted"/>
<dbReference type="InterPro" id="IPR045341">
    <property type="entry name" value="DUF6532"/>
</dbReference>
<feature type="compositionally biased region" description="Acidic residues" evidence="1">
    <location>
        <begin position="79"/>
        <end position="94"/>
    </location>
</feature>
<feature type="compositionally biased region" description="Low complexity" evidence="1">
    <location>
        <begin position="111"/>
        <end position="125"/>
    </location>
</feature>
<reference evidence="3 4" key="1">
    <citation type="journal article" date="2016" name="Mol. Biol. Evol.">
        <title>Comparative Genomics of Early-Diverging Mushroom-Forming Fungi Provides Insights into the Origins of Lignocellulose Decay Capabilities.</title>
        <authorList>
            <person name="Nagy L.G."/>
            <person name="Riley R."/>
            <person name="Tritt A."/>
            <person name="Adam C."/>
            <person name="Daum C."/>
            <person name="Floudas D."/>
            <person name="Sun H."/>
            <person name="Yadav J.S."/>
            <person name="Pangilinan J."/>
            <person name="Larsson K.H."/>
            <person name="Matsuura K."/>
            <person name="Barry K."/>
            <person name="Labutti K."/>
            <person name="Kuo R."/>
            <person name="Ohm R.A."/>
            <person name="Bhattacharya S.S."/>
            <person name="Shirouzu T."/>
            <person name="Yoshinaga Y."/>
            <person name="Martin F.M."/>
            <person name="Grigoriev I.V."/>
            <person name="Hibbett D.S."/>
        </authorList>
    </citation>
    <scope>NUCLEOTIDE SEQUENCE [LARGE SCALE GENOMIC DNA]</scope>
    <source>
        <strain evidence="3 4">CBS 109695</strain>
    </source>
</reference>
<dbReference type="EMBL" id="KV417574">
    <property type="protein sequence ID" value="KZP18248.1"/>
    <property type="molecule type" value="Genomic_DNA"/>
</dbReference>
<feature type="domain" description="DUF6532" evidence="2">
    <location>
        <begin position="235"/>
        <end position="366"/>
    </location>
</feature>
<dbReference type="Pfam" id="PF20149">
    <property type="entry name" value="DUF6532"/>
    <property type="match status" value="1"/>
</dbReference>
<evidence type="ECO:0000256" key="1">
    <source>
        <dbReference type="SAM" id="MobiDB-lite"/>
    </source>
</evidence>
<name>A0A166GWY5_9AGAM</name>
<evidence type="ECO:0000259" key="2">
    <source>
        <dbReference type="Pfam" id="PF20149"/>
    </source>
</evidence>
<evidence type="ECO:0000313" key="4">
    <source>
        <dbReference type="Proteomes" id="UP000076532"/>
    </source>
</evidence>
<feature type="region of interest" description="Disordered" evidence="1">
    <location>
        <begin position="1"/>
        <end position="219"/>
    </location>
</feature>
<accession>A0A166GWY5</accession>
<gene>
    <name evidence="3" type="ORF">FIBSPDRAFT_956424</name>
</gene>
<sequence>MSDSENQPPTRSPRKRTRSEVDTSNVTPSQGKKNCRASKKQKDINQAQAADDIRKMERALKKMKKDLKKTETGETSTRDEDDIEPFESEEEDTEPISSFRHEARHIDTTMSPARRLAPASASRHPNLALASITNTSAPNYHFGDGDEEDEDLGNPTTATTTSPSPRTTPYYHDHFDTPTPSPSAFNIRGRPSDDTRTKSPQPEIARWKNGLSPDDGSKPCASDYTDDVKRIILKACGRYEVFIVTENVFPDHDIQSAKAQDYFTEACQTVGAKYEVTDRITGIIKARGSRIRGVIRSCARFRGDAAYHFVPQAATSKGIRRNKKLAEALLEDDCFCWTIAFQIKQYDRDGVVSHQQFSEVIVKELYDAYLQKVEDWANLDPTVTLKLRERSYRRAVRFGGASVTAVKGMSPEAKLRAQMALAGRTIDVDAEREEASDASVEI</sequence>
<feature type="compositionally biased region" description="Low complexity" evidence="1">
    <location>
        <begin position="153"/>
        <end position="169"/>
    </location>
</feature>
<organism evidence="3 4">
    <name type="scientific">Athelia psychrophila</name>
    <dbReference type="NCBI Taxonomy" id="1759441"/>
    <lineage>
        <taxon>Eukaryota</taxon>
        <taxon>Fungi</taxon>
        <taxon>Dikarya</taxon>
        <taxon>Basidiomycota</taxon>
        <taxon>Agaricomycotina</taxon>
        <taxon>Agaricomycetes</taxon>
        <taxon>Agaricomycetidae</taxon>
        <taxon>Atheliales</taxon>
        <taxon>Atheliaceae</taxon>
        <taxon>Athelia</taxon>
    </lineage>
</organism>
<evidence type="ECO:0000313" key="3">
    <source>
        <dbReference type="EMBL" id="KZP18248.1"/>
    </source>
</evidence>
<feature type="compositionally biased region" description="Basic and acidic residues" evidence="1">
    <location>
        <begin position="68"/>
        <end position="78"/>
    </location>
</feature>
<dbReference type="Proteomes" id="UP000076532">
    <property type="component" value="Unassembled WGS sequence"/>
</dbReference>
<feature type="compositionally biased region" description="Basic and acidic residues" evidence="1">
    <location>
        <begin position="51"/>
        <end position="60"/>
    </location>
</feature>
<protein>
    <recommendedName>
        <fullName evidence="2">DUF6532 domain-containing protein</fullName>
    </recommendedName>
</protein>
<keyword evidence="4" id="KW-1185">Reference proteome</keyword>
<dbReference type="AlphaFoldDB" id="A0A166GWY5"/>
<feature type="compositionally biased region" description="Polar residues" evidence="1">
    <location>
        <begin position="22"/>
        <end position="32"/>
    </location>
</feature>
<dbReference type="OrthoDB" id="3268768at2759"/>
<dbReference type="STRING" id="436010.A0A166GWY5"/>